<dbReference type="PANTHER" id="PTHR31675">
    <property type="entry name" value="PROTEIN YABBY 6-RELATED"/>
    <property type="match status" value="1"/>
</dbReference>
<evidence type="ECO:0000256" key="6">
    <source>
        <dbReference type="ARBA" id="ARBA00023242"/>
    </source>
</evidence>
<evidence type="ECO:0000313" key="9">
    <source>
        <dbReference type="Proteomes" id="UP001652623"/>
    </source>
</evidence>
<keyword evidence="9" id="KW-1185">Reference proteome</keyword>
<keyword evidence="4" id="KW-0863">Zinc-finger</keyword>
<feature type="domain" description="YABBY protein C-terminal" evidence="7">
    <location>
        <begin position="101"/>
        <end position="167"/>
    </location>
</feature>
<evidence type="ECO:0000256" key="3">
    <source>
        <dbReference type="ARBA" id="ARBA00022723"/>
    </source>
</evidence>
<evidence type="ECO:0000256" key="4">
    <source>
        <dbReference type="ARBA" id="ARBA00022771"/>
    </source>
</evidence>
<evidence type="ECO:0000256" key="5">
    <source>
        <dbReference type="ARBA" id="ARBA00022833"/>
    </source>
</evidence>
<keyword evidence="6" id="KW-0539">Nucleus</keyword>
<dbReference type="InterPro" id="IPR036910">
    <property type="entry name" value="HMG_box_dom_sf"/>
</dbReference>
<feature type="domain" description="YABBY N-terminal" evidence="8">
    <location>
        <begin position="10"/>
        <end position="62"/>
    </location>
</feature>
<sequence>MSTLNHFFDLSEQICYVQCGFCTTILLVSVPCSSLSMVVTVRCGHCTGLLSVNMMKASFVPLHLLASLSQVEKKEEVYNMEEVEADNPMDRRSPAICSDNEEGDNIVSVNHIVNKPPEKRQRAPSAYNHFIREEIRRLKAENPKMAHKEAFSTAAKNWAHFPPIEFKGDGESCSQREENLASWDSDVTVNEVHEEGNFFHERKVQRNSENEQRHPLSE</sequence>
<dbReference type="CDD" id="cd00084">
    <property type="entry name" value="HMG-box_SF"/>
    <property type="match status" value="1"/>
</dbReference>
<evidence type="ECO:0000256" key="1">
    <source>
        <dbReference type="ARBA" id="ARBA00004123"/>
    </source>
</evidence>
<gene>
    <name evidence="10" type="primary">LOC125420015</name>
</gene>
<dbReference type="AlphaFoldDB" id="A0A6P4AIP2"/>
<evidence type="ECO:0000313" key="10">
    <source>
        <dbReference type="RefSeq" id="XP_015894702.1"/>
    </source>
</evidence>
<dbReference type="GO" id="GO:0048481">
    <property type="term" value="P:plant ovule development"/>
    <property type="evidence" value="ECO:0007669"/>
    <property type="project" value="TreeGrafter"/>
</dbReference>
<name>A0A6P4AIP2_ZIZJJ</name>
<dbReference type="RefSeq" id="XP_015894702.1">
    <property type="nucleotide sequence ID" value="XM_016039216.4"/>
</dbReference>
<dbReference type="InterPro" id="IPR056776">
    <property type="entry name" value="YABBY_N"/>
</dbReference>
<dbReference type="InterPro" id="IPR056775">
    <property type="entry name" value="YABBY_C"/>
</dbReference>
<dbReference type="Gene3D" id="1.10.30.10">
    <property type="entry name" value="High mobility group box domain"/>
    <property type="match status" value="1"/>
</dbReference>
<proteinExistence type="inferred from homology"/>
<dbReference type="Pfam" id="PF24868">
    <property type="entry name" value="YABBY_N"/>
    <property type="match status" value="1"/>
</dbReference>
<dbReference type="GO" id="GO:0009944">
    <property type="term" value="P:polarity specification of adaxial/abaxial axis"/>
    <property type="evidence" value="ECO:0007669"/>
    <property type="project" value="TreeGrafter"/>
</dbReference>
<comment type="subcellular location">
    <subcellularLocation>
        <location evidence="1">Nucleus</location>
    </subcellularLocation>
</comment>
<reference evidence="10" key="1">
    <citation type="submission" date="2025-08" db="UniProtKB">
        <authorList>
            <consortium name="RefSeq"/>
        </authorList>
    </citation>
    <scope>IDENTIFICATION</scope>
    <source>
        <tissue evidence="10">Seedling</tissue>
    </source>
</reference>
<dbReference type="FunCoup" id="A0A6P4AIP2">
    <property type="interactions" value="1"/>
</dbReference>
<evidence type="ECO:0000256" key="2">
    <source>
        <dbReference type="ARBA" id="ARBA00010325"/>
    </source>
</evidence>
<dbReference type="Proteomes" id="UP001652623">
    <property type="component" value="Chromosome 12"/>
</dbReference>
<dbReference type="Pfam" id="PF04690">
    <property type="entry name" value="YABBY"/>
    <property type="match status" value="1"/>
</dbReference>
<dbReference type="InParanoid" id="A0A6P4AIP2"/>
<accession>A0A6P4AIP2</accession>
<organism evidence="9 10">
    <name type="scientific">Ziziphus jujuba</name>
    <name type="common">Chinese jujube</name>
    <name type="synonym">Ziziphus sativa</name>
    <dbReference type="NCBI Taxonomy" id="326968"/>
    <lineage>
        <taxon>Eukaryota</taxon>
        <taxon>Viridiplantae</taxon>
        <taxon>Streptophyta</taxon>
        <taxon>Embryophyta</taxon>
        <taxon>Tracheophyta</taxon>
        <taxon>Spermatophyta</taxon>
        <taxon>Magnoliopsida</taxon>
        <taxon>eudicotyledons</taxon>
        <taxon>Gunneridae</taxon>
        <taxon>Pentapetalae</taxon>
        <taxon>rosids</taxon>
        <taxon>fabids</taxon>
        <taxon>Rosales</taxon>
        <taxon>Rhamnaceae</taxon>
        <taxon>Paliureae</taxon>
        <taxon>Ziziphus</taxon>
    </lineage>
</organism>
<keyword evidence="3" id="KW-0479">Metal-binding</keyword>
<dbReference type="PANTHER" id="PTHR31675:SF8">
    <property type="entry name" value="AXIAL REGULATOR YABBY 4"/>
    <property type="match status" value="1"/>
</dbReference>
<dbReference type="KEGG" id="zju:125420015"/>
<dbReference type="FunFam" id="1.10.30.10:FF:000076">
    <property type="entry name" value="Axial regulator YABBY 4"/>
    <property type="match status" value="1"/>
</dbReference>
<comment type="similarity">
    <text evidence="2">Belongs to the YABBY family.</text>
</comment>
<dbReference type="GO" id="GO:0045165">
    <property type="term" value="P:cell fate commitment"/>
    <property type="evidence" value="ECO:0007669"/>
    <property type="project" value="TreeGrafter"/>
</dbReference>
<dbReference type="SUPFAM" id="SSF47095">
    <property type="entry name" value="HMG-box"/>
    <property type="match status" value="1"/>
</dbReference>
<dbReference type="InterPro" id="IPR006780">
    <property type="entry name" value="YABBY"/>
</dbReference>
<dbReference type="GO" id="GO:0008270">
    <property type="term" value="F:zinc ion binding"/>
    <property type="evidence" value="ECO:0007669"/>
    <property type="project" value="UniProtKB-KW"/>
</dbReference>
<evidence type="ECO:0000259" key="8">
    <source>
        <dbReference type="Pfam" id="PF24868"/>
    </source>
</evidence>
<protein>
    <submittedName>
        <fullName evidence="10">Axial regulator YABBY 4</fullName>
    </submittedName>
</protein>
<keyword evidence="5" id="KW-0862">Zinc</keyword>
<dbReference type="GO" id="GO:0005634">
    <property type="term" value="C:nucleus"/>
    <property type="evidence" value="ECO:0007669"/>
    <property type="project" value="UniProtKB-SubCell"/>
</dbReference>
<evidence type="ECO:0000259" key="7">
    <source>
        <dbReference type="Pfam" id="PF04690"/>
    </source>
</evidence>